<organism evidence="2 3">
    <name type="scientific">Prorocentrum cordatum</name>
    <dbReference type="NCBI Taxonomy" id="2364126"/>
    <lineage>
        <taxon>Eukaryota</taxon>
        <taxon>Sar</taxon>
        <taxon>Alveolata</taxon>
        <taxon>Dinophyceae</taxon>
        <taxon>Prorocentrales</taxon>
        <taxon>Prorocentraceae</taxon>
        <taxon>Prorocentrum</taxon>
    </lineage>
</organism>
<feature type="region of interest" description="Disordered" evidence="1">
    <location>
        <begin position="77"/>
        <end position="105"/>
    </location>
</feature>
<proteinExistence type="predicted"/>
<accession>A0ABN9QSV9</accession>
<name>A0ABN9QSV9_9DINO</name>
<keyword evidence="3" id="KW-1185">Reference proteome</keyword>
<sequence>MNIRMVEWLSKAAGPEAAGHGRARRPSFPVICRAARAPEGEAREGSHQPRAPPGAFGAQLSIRPDPCVLTSAFSRRAVGGSSPARGRQTQCGQEEATGAGGRSSAARCRSRALQSAAALGSKQIAGRGWDPVKSEVLRDVKSCKNIIRFEKLHADFNSLMEKRGYPYRLTAKKSMPSLQCTTTLRREDFSPRAKELVYQIYRD</sequence>
<gene>
    <name evidence="2" type="ORF">PCOR1329_LOCUS14612</name>
</gene>
<comment type="caution">
    <text evidence="2">The sequence shown here is derived from an EMBL/GenBank/DDBJ whole genome shotgun (WGS) entry which is preliminary data.</text>
</comment>
<evidence type="ECO:0000313" key="3">
    <source>
        <dbReference type="Proteomes" id="UP001189429"/>
    </source>
</evidence>
<dbReference type="EMBL" id="CAUYUJ010004375">
    <property type="protein sequence ID" value="CAK0809330.1"/>
    <property type="molecule type" value="Genomic_DNA"/>
</dbReference>
<feature type="non-terminal residue" evidence="2">
    <location>
        <position position="203"/>
    </location>
</feature>
<reference evidence="2" key="1">
    <citation type="submission" date="2023-10" db="EMBL/GenBank/DDBJ databases">
        <authorList>
            <person name="Chen Y."/>
            <person name="Shah S."/>
            <person name="Dougan E. K."/>
            <person name="Thang M."/>
            <person name="Chan C."/>
        </authorList>
    </citation>
    <scope>NUCLEOTIDE SEQUENCE [LARGE SCALE GENOMIC DNA]</scope>
</reference>
<evidence type="ECO:0000313" key="2">
    <source>
        <dbReference type="EMBL" id="CAK0809330.1"/>
    </source>
</evidence>
<evidence type="ECO:0000256" key="1">
    <source>
        <dbReference type="SAM" id="MobiDB-lite"/>
    </source>
</evidence>
<dbReference type="Proteomes" id="UP001189429">
    <property type="component" value="Unassembled WGS sequence"/>
</dbReference>
<protein>
    <submittedName>
        <fullName evidence="2">Uncharacterized protein</fullName>
    </submittedName>
</protein>